<feature type="domain" description="Mechanosensitive ion channel MscS" evidence="8">
    <location>
        <begin position="187"/>
        <end position="255"/>
    </location>
</feature>
<feature type="transmembrane region" description="Helical" evidence="7">
    <location>
        <begin position="166"/>
        <end position="185"/>
    </location>
</feature>
<evidence type="ECO:0000313" key="11">
    <source>
        <dbReference type="EMBL" id="TQV76315.1"/>
    </source>
</evidence>
<gene>
    <name evidence="11" type="ORF">FKG95_22050</name>
</gene>
<keyword evidence="5 7" id="KW-1133">Transmembrane helix</keyword>
<evidence type="ECO:0000256" key="2">
    <source>
        <dbReference type="ARBA" id="ARBA00008017"/>
    </source>
</evidence>
<dbReference type="InterPro" id="IPR045042">
    <property type="entry name" value="YnaI-like"/>
</dbReference>
<feature type="transmembrane region" description="Helical" evidence="7">
    <location>
        <begin position="27"/>
        <end position="49"/>
    </location>
</feature>
<keyword evidence="12" id="KW-1185">Reference proteome</keyword>
<dbReference type="Gene3D" id="3.30.70.100">
    <property type="match status" value="1"/>
</dbReference>
<accession>A0A545TGH6</accession>
<feature type="domain" description="Mechanosensitive ion channel transmembrane helices 2/3" evidence="10">
    <location>
        <begin position="146"/>
        <end position="186"/>
    </location>
</feature>
<protein>
    <submittedName>
        <fullName evidence="11">Mechanosensitive ion channel family protein</fullName>
    </submittedName>
</protein>
<keyword evidence="3" id="KW-1003">Cell membrane</keyword>
<dbReference type="InterPro" id="IPR011014">
    <property type="entry name" value="MscS_channel_TM-2"/>
</dbReference>
<dbReference type="SUPFAM" id="SSF82861">
    <property type="entry name" value="Mechanosensitive channel protein MscS (YggB), transmembrane region"/>
    <property type="match status" value="1"/>
</dbReference>
<evidence type="ECO:0000256" key="4">
    <source>
        <dbReference type="ARBA" id="ARBA00022692"/>
    </source>
</evidence>
<evidence type="ECO:0000256" key="1">
    <source>
        <dbReference type="ARBA" id="ARBA00004651"/>
    </source>
</evidence>
<dbReference type="PANTHER" id="PTHR43634">
    <property type="entry name" value="OW CONDUCTANCE MECHANOSENSITIVE CHANNEL"/>
    <property type="match status" value="1"/>
</dbReference>
<dbReference type="InterPro" id="IPR049142">
    <property type="entry name" value="MS_channel_1st"/>
</dbReference>
<dbReference type="OrthoDB" id="9814206at2"/>
<dbReference type="PANTHER" id="PTHR43634:SF2">
    <property type="entry name" value="LOW CONDUCTANCE MECHANOSENSITIVE CHANNEL YNAI"/>
    <property type="match status" value="1"/>
</dbReference>
<dbReference type="InterPro" id="IPR049278">
    <property type="entry name" value="MS_channel_C"/>
</dbReference>
<evidence type="ECO:0000259" key="10">
    <source>
        <dbReference type="Pfam" id="PF21088"/>
    </source>
</evidence>
<comment type="caution">
    <text evidence="11">The sequence shown here is derived from an EMBL/GenBank/DDBJ whole genome shotgun (WGS) entry which is preliminary data.</text>
</comment>
<dbReference type="SUPFAM" id="SSF50182">
    <property type="entry name" value="Sm-like ribonucleoproteins"/>
    <property type="match status" value="1"/>
</dbReference>
<name>A0A545TGH6_9PROT</name>
<dbReference type="AlphaFoldDB" id="A0A545TGH6"/>
<dbReference type="Pfam" id="PF00924">
    <property type="entry name" value="MS_channel_2nd"/>
    <property type="match status" value="1"/>
</dbReference>
<evidence type="ECO:0000256" key="5">
    <source>
        <dbReference type="ARBA" id="ARBA00022989"/>
    </source>
</evidence>
<dbReference type="RefSeq" id="WP_142898578.1">
    <property type="nucleotide sequence ID" value="NZ_ML660059.1"/>
</dbReference>
<dbReference type="InterPro" id="IPR006685">
    <property type="entry name" value="MscS_channel_2nd"/>
</dbReference>
<dbReference type="Pfam" id="PF21088">
    <property type="entry name" value="MS_channel_1st"/>
    <property type="match status" value="1"/>
</dbReference>
<dbReference type="GO" id="GO:0005886">
    <property type="term" value="C:plasma membrane"/>
    <property type="evidence" value="ECO:0007669"/>
    <property type="project" value="UniProtKB-SubCell"/>
</dbReference>
<dbReference type="Gene3D" id="1.10.287.1260">
    <property type="match status" value="1"/>
</dbReference>
<dbReference type="Proteomes" id="UP000315252">
    <property type="component" value="Unassembled WGS sequence"/>
</dbReference>
<feature type="domain" description="Mechanosensitive ion channel MscS C-terminal" evidence="9">
    <location>
        <begin position="263"/>
        <end position="349"/>
    </location>
</feature>
<reference evidence="11 12" key="1">
    <citation type="submission" date="2019-06" db="EMBL/GenBank/DDBJ databases">
        <title>Whole genome sequence for Rhodospirillaceae sp. R148.</title>
        <authorList>
            <person name="Wang G."/>
        </authorList>
    </citation>
    <scope>NUCLEOTIDE SEQUENCE [LARGE SCALE GENOMIC DNA]</scope>
    <source>
        <strain evidence="11 12">R148</strain>
    </source>
</reference>
<dbReference type="InterPro" id="IPR010920">
    <property type="entry name" value="LSM_dom_sf"/>
</dbReference>
<sequence length="382" mass="42646">MQELTDFWNTVVQVWTQGFLGIDISRILTAVGILTVAILLRGLFTKIVVTRLRALVRRSETSIDDHALDALEGPLRLVPVVIGIFFALESLELDGLALTVGVNFERSLIAFVIFWSLFRLVDPLSFLLHRLDKIVTTIMIEWLVKVIKGLFIFLGAATILEIWGIQVGPILAGLGLFGVAVALGAQDMFKNMISGILIIAEKRFGRNDWIKVDGIVEGTVESIGFRSTRIRRFDKAPVHVPNSFLSDNAVTNFSKMTNRRIYWKIGVEYHTTAEQLRRIVKEIGDYLSDSPEFESNPSRATTLIHVDSFNDSSIDIMLYCFTKTTNWGEWMVIKENLALKVKEIVEGAGTGFAFPTTTIHLEGFPGKDVKAEGLGIEDPQSV</sequence>
<dbReference type="Gene3D" id="2.30.30.60">
    <property type="match status" value="1"/>
</dbReference>
<evidence type="ECO:0000256" key="7">
    <source>
        <dbReference type="SAM" id="Phobius"/>
    </source>
</evidence>
<keyword evidence="4 7" id="KW-0812">Transmembrane</keyword>
<dbReference type="SUPFAM" id="SSF82689">
    <property type="entry name" value="Mechanosensitive channel protein MscS (YggB), C-terminal domain"/>
    <property type="match status" value="1"/>
</dbReference>
<dbReference type="EMBL" id="VHSH01000008">
    <property type="protein sequence ID" value="TQV76315.1"/>
    <property type="molecule type" value="Genomic_DNA"/>
</dbReference>
<dbReference type="GO" id="GO:0008381">
    <property type="term" value="F:mechanosensitive monoatomic ion channel activity"/>
    <property type="evidence" value="ECO:0007669"/>
    <property type="project" value="UniProtKB-ARBA"/>
</dbReference>
<organism evidence="11 12">
    <name type="scientific">Denitrobaculum tricleocarpae</name>
    <dbReference type="NCBI Taxonomy" id="2591009"/>
    <lineage>
        <taxon>Bacteria</taxon>
        <taxon>Pseudomonadati</taxon>
        <taxon>Pseudomonadota</taxon>
        <taxon>Alphaproteobacteria</taxon>
        <taxon>Rhodospirillales</taxon>
        <taxon>Rhodospirillaceae</taxon>
        <taxon>Denitrobaculum</taxon>
    </lineage>
</organism>
<keyword evidence="6 7" id="KW-0472">Membrane</keyword>
<proteinExistence type="inferred from homology"/>
<dbReference type="Pfam" id="PF21082">
    <property type="entry name" value="MS_channel_3rd"/>
    <property type="match status" value="1"/>
</dbReference>
<dbReference type="InterPro" id="IPR023408">
    <property type="entry name" value="MscS_beta-dom_sf"/>
</dbReference>
<dbReference type="PROSITE" id="PS01246">
    <property type="entry name" value="UPF0003"/>
    <property type="match status" value="1"/>
</dbReference>
<evidence type="ECO:0000259" key="8">
    <source>
        <dbReference type="Pfam" id="PF00924"/>
    </source>
</evidence>
<evidence type="ECO:0000256" key="6">
    <source>
        <dbReference type="ARBA" id="ARBA00023136"/>
    </source>
</evidence>
<evidence type="ECO:0000256" key="3">
    <source>
        <dbReference type="ARBA" id="ARBA00022475"/>
    </source>
</evidence>
<evidence type="ECO:0000313" key="12">
    <source>
        <dbReference type="Proteomes" id="UP000315252"/>
    </source>
</evidence>
<evidence type="ECO:0000259" key="9">
    <source>
        <dbReference type="Pfam" id="PF21082"/>
    </source>
</evidence>
<comment type="subcellular location">
    <subcellularLocation>
        <location evidence="1">Cell membrane</location>
        <topology evidence="1">Multi-pass membrane protein</topology>
    </subcellularLocation>
</comment>
<feature type="transmembrane region" description="Helical" evidence="7">
    <location>
        <begin position="140"/>
        <end position="160"/>
    </location>
</feature>
<dbReference type="InterPro" id="IPR006686">
    <property type="entry name" value="MscS_channel_CS"/>
</dbReference>
<comment type="similarity">
    <text evidence="2">Belongs to the MscS (TC 1.A.23) family.</text>
</comment>
<dbReference type="InterPro" id="IPR011066">
    <property type="entry name" value="MscS_channel_C_sf"/>
</dbReference>